<dbReference type="PANTHER" id="PTHR38590">
    <property type="entry name" value="BLL0828 PROTEIN"/>
    <property type="match status" value="1"/>
</dbReference>
<protein>
    <recommendedName>
        <fullName evidence="1">DUF559 domain-containing protein</fullName>
    </recommendedName>
</protein>
<proteinExistence type="predicted"/>
<organism evidence="2 3">
    <name type="scientific">Candidatus Doudnabacteria bacterium CG10_big_fil_rev_8_21_14_0_10_42_18</name>
    <dbReference type="NCBI Taxonomy" id="1974552"/>
    <lineage>
        <taxon>Bacteria</taxon>
        <taxon>Candidatus Doudnaibacteriota</taxon>
    </lineage>
</organism>
<dbReference type="AlphaFoldDB" id="A0A2H0VA59"/>
<dbReference type="CDD" id="cd01038">
    <property type="entry name" value="Endonuclease_DUF559"/>
    <property type="match status" value="1"/>
</dbReference>
<reference evidence="3" key="1">
    <citation type="submission" date="2017-09" db="EMBL/GenBank/DDBJ databases">
        <title>Depth-based differentiation of microbial function through sediment-hosted aquifers and enrichment of novel symbionts in the deep terrestrial subsurface.</title>
        <authorList>
            <person name="Probst A.J."/>
            <person name="Ladd B."/>
            <person name="Jarett J.K."/>
            <person name="Geller-Mcgrath D.E."/>
            <person name="Sieber C.M.K."/>
            <person name="Emerson J.B."/>
            <person name="Anantharaman K."/>
            <person name="Thomas B.C."/>
            <person name="Malmstrom R."/>
            <person name="Stieglmeier M."/>
            <person name="Klingl A."/>
            <person name="Woyke T."/>
            <person name="Ryan C.M."/>
            <person name="Banfield J.F."/>
        </authorList>
    </citation>
    <scope>NUCLEOTIDE SEQUENCE [LARGE SCALE GENOMIC DNA]</scope>
</reference>
<evidence type="ECO:0000313" key="2">
    <source>
        <dbReference type="EMBL" id="PIR95997.1"/>
    </source>
</evidence>
<dbReference type="Proteomes" id="UP000230922">
    <property type="component" value="Unassembled WGS sequence"/>
</dbReference>
<sequence length="116" mass="13620">MSHLYNSPKHKSLRQKLRKKLGLSEVILWSHIKAGKLGKKFRRQYGVGKYILDFYCPELRLGIELDGATHDNSSAQKDDKVRGEFIRSQNIRIIRFQNKEVLINLDGVMQEIKKYF</sequence>
<evidence type="ECO:0000259" key="1">
    <source>
        <dbReference type="Pfam" id="PF04480"/>
    </source>
</evidence>
<evidence type="ECO:0000313" key="3">
    <source>
        <dbReference type="Proteomes" id="UP000230922"/>
    </source>
</evidence>
<dbReference type="PANTHER" id="PTHR38590:SF1">
    <property type="entry name" value="BLL0828 PROTEIN"/>
    <property type="match status" value="1"/>
</dbReference>
<feature type="domain" description="DUF559" evidence="1">
    <location>
        <begin position="10"/>
        <end position="114"/>
    </location>
</feature>
<dbReference type="SUPFAM" id="SSF52980">
    <property type="entry name" value="Restriction endonuclease-like"/>
    <property type="match status" value="1"/>
</dbReference>
<gene>
    <name evidence="2" type="ORF">COT92_03515</name>
</gene>
<dbReference type="EMBL" id="PFAK01000058">
    <property type="protein sequence ID" value="PIR95997.1"/>
    <property type="molecule type" value="Genomic_DNA"/>
</dbReference>
<accession>A0A2H0VA59</accession>
<dbReference type="InterPro" id="IPR007569">
    <property type="entry name" value="DUF559"/>
</dbReference>
<dbReference type="Pfam" id="PF04480">
    <property type="entry name" value="DUF559"/>
    <property type="match status" value="1"/>
</dbReference>
<name>A0A2H0VA59_9BACT</name>
<dbReference type="Gene3D" id="3.40.960.10">
    <property type="entry name" value="VSR Endonuclease"/>
    <property type="match status" value="1"/>
</dbReference>
<dbReference type="InterPro" id="IPR011335">
    <property type="entry name" value="Restrct_endonuc-II-like"/>
</dbReference>
<comment type="caution">
    <text evidence="2">The sequence shown here is derived from an EMBL/GenBank/DDBJ whole genome shotgun (WGS) entry which is preliminary data.</text>
</comment>
<dbReference type="InterPro" id="IPR047216">
    <property type="entry name" value="Endonuclease_DUF559_bact"/>
</dbReference>